<proteinExistence type="predicted"/>
<evidence type="ECO:0000313" key="2">
    <source>
        <dbReference type="Proteomes" id="UP001244787"/>
    </source>
</evidence>
<accession>A0ABT8DFJ9</accession>
<gene>
    <name evidence="1" type="ORF">QRD02_06985</name>
</gene>
<reference evidence="1 2" key="1">
    <citation type="submission" date="2023-06" db="EMBL/GenBank/DDBJ databases">
        <authorList>
            <person name="Ye Y.-Q."/>
            <person name="Du Z.-J."/>
        </authorList>
    </citation>
    <scope>NUCLEOTIDE SEQUENCE [LARGE SCALE GENOMIC DNA]</scope>
    <source>
        <strain evidence="1 2">SDUM287046</strain>
    </source>
</reference>
<organism evidence="1 2">
    <name type="scientific">Aequorivita aurantiaca</name>
    <dbReference type="NCBI Taxonomy" id="3053356"/>
    <lineage>
        <taxon>Bacteria</taxon>
        <taxon>Pseudomonadati</taxon>
        <taxon>Bacteroidota</taxon>
        <taxon>Flavobacteriia</taxon>
        <taxon>Flavobacteriales</taxon>
        <taxon>Flavobacteriaceae</taxon>
        <taxon>Aequorivita</taxon>
    </lineage>
</organism>
<dbReference type="RefSeq" id="WP_290254213.1">
    <property type="nucleotide sequence ID" value="NZ_JAUGQQ010000003.1"/>
</dbReference>
<protein>
    <submittedName>
        <fullName evidence="1">Uncharacterized protein</fullName>
    </submittedName>
</protein>
<keyword evidence="2" id="KW-1185">Reference proteome</keyword>
<name>A0ABT8DFJ9_9FLAO</name>
<comment type="caution">
    <text evidence="1">The sequence shown here is derived from an EMBL/GenBank/DDBJ whole genome shotgun (WGS) entry which is preliminary data.</text>
</comment>
<evidence type="ECO:0000313" key="1">
    <source>
        <dbReference type="EMBL" id="MDN3724121.1"/>
    </source>
</evidence>
<dbReference type="Proteomes" id="UP001244787">
    <property type="component" value="Unassembled WGS sequence"/>
</dbReference>
<sequence>MKNIIHVVFLFLIVSIYAQESEVKNTFSLHWGTSYLARQDLIFSPLYHTDFTLLNVGIEYTRNAKMFQKISFRYGNFDPIVSSPYDYTEAGETETTTPHSFIFIDVDYQLGKNIKESSKNSLTIGGLFAIDVQSLNYEYGRTSSFGYYSTLNLGVFGKYKYTINSKSNLSTTLQLPLIAWLARSPYLVNDDEFIENTSSHSGIKTFFSFIGDGEFATWNKLQTFNFDLKYTYSLNEKWSIGAAYLFEFLHSSEPRNLLSYRQTLNIGTNFNF</sequence>
<dbReference type="EMBL" id="JAUGQQ010000003">
    <property type="protein sequence ID" value="MDN3724121.1"/>
    <property type="molecule type" value="Genomic_DNA"/>
</dbReference>